<proteinExistence type="predicted"/>
<dbReference type="AlphaFoldDB" id="A0A3P6BSG6"/>
<organism evidence="3">
    <name type="scientific">Brassica campestris</name>
    <name type="common">Field mustard</name>
    <dbReference type="NCBI Taxonomy" id="3711"/>
    <lineage>
        <taxon>Eukaryota</taxon>
        <taxon>Viridiplantae</taxon>
        <taxon>Streptophyta</taxon>
        <taxon>Embryophyta</taxon>
        <taxon>Tracheophyta</taxon>
        <taxon>Spermatophyta</taxon>
        <taxon>Magnoliopsida</taxon>
        <taxon>eudicotyledons</taxon>
        <taxon>Gunneridae</taxon>
        <taxon>Pentapetalae</taxon>
        <taxon>rosids</taxon>
        <taxon>malvids</taxon>
        <taxon>Brassicales</taxon>
        <taxon>Brassicaceae</taxon>
        <taxon>Brassiceae</taxon>
        <taxon>Brassica</taxon>
    </lineage>
</organism>
<accession>A0A3P6BSG6</accession>
<dbReference type="Pfam" id="PF13966">
    <property type="entry name" value="zf-RVT"/>
    <property type="match status" value="1"/>
</dbReference>
<dbReference type="Proteomes" id="UP000694005">
    <property type="component" value="Chromosome A08"/>
</dbReference>
<feature type="domain" description="Reverse transcriptase zinc-binding" evidence="1">
    <location>
        <begin position="3"/>
        <end position="46"/>
    </location>
</feature>
<feature type="non-terminal residue" evidence="3">
    <location>
        <position position="1"/>
    </location>
</feature>
<evidence type="ECO:0000313" key="2">
    <source>
        <dbReference type="EMBL" id="CAG7898789.1"/>
    </source>
</evidence>
<gene>
    <name evidence="3" type="ORF">BRAA08T34175Z</name>
    <name evidence="2" type="ORF">BRAPAZ1V2_A08P24550.2</name>
</gene>
<reference evidence="3" key="1">
    <citation type="submission" date="2018-11" db="EMBL/GenBank/DDBJ databases">
        <authorList>
            <consortium name="Genoscope - CEA"/>
            <person name="William W."/>
        </authorList>
    </citation>
    <scope>NUCLEOTIDE SEQUENCE</scope>
</reference>
<dbReference type="EMBL" id="LS974624">
    <property type="protein sequence ID" value="CAG7898789.1"/>
    <property type="molecule type" value="Genomic_DNA"/>
</dbReference>
<dbReference type="InterPro" id="IPR026960">
    <property type="entry name" value="RVT-Znf"/>
</dbReference>
<sequence>FLGRLPTRDRLISWGLAVPDRCVLCSSHLESHQHLFFECLFAASIWSMFCGRFITSPPSDLSSVVLMITRYNGLYSSQVKTIMKLLLQVIVYSLWRERNARIFRDVARQPVAFFRIVDRIMRDRLLSLSPAPDQAHSLLELYFWFVDPFS</sequence>
<dbReference type="PANTHER" id="PTHR33116">
    <property type="entry name" value="REVERSE TRANSCRIPTASE ZINC-BINDING DOMAIN-CONTAINING PROTEIN-RELATED-RELATED"/>
    <property type="match status" value="1"/>
</dbReference>
<evidence type="ECO:0000259" key="1">
    <source>
        <dbReference type="Pfam" id="PF13966"/>
    </source>
</evidence>
<protein>
    <recommendedName>
        <fullName evidence="1">Reverse transcriptase zinc-binding domain-containing protein</fullName>
    </recommendedName>
</protein>
<dbReference type="Gramene" id="A08p24550.2_BraZ1">
    <property type="protein sequence ID" value="A08p24550.2_BraZ1.CDS.1"/>
    <property type="gene ID" value="A08g24550.2_BraZ1"/>
</dbReference>
<name>A0A3P6BSG6_BRACM</name>
<evidence type="ECO:0000313" key="3">
    <source>
        <dbReference type="EMBL" id="VDD05676.1"/>
    </source>
</evidence>
<dbReference type="EMBL" id="LR031575">
    <property type="protein sequence ID" value="VDD05676.1"/>
    <property type="molecule type" value="Genomic_DNA"/>
</dbReference>
<dbReference type="PANTHER" id="PTHR33116:SF84">
    <property type="entry name" value="RNA-DIRECTED DNA POLYMERASE"/>
    <property type="match status" value="1"/>
</dbReference>